<sequence length="67" mass="7788">MFPLNPFFPLLNENNYVRSMASSVARIIELWGGNPVRFIPTLTNEETFEILKLDVAINHLFSEFLPY</sequence>
<dbReference type="OrthoDB" id="25818at2759"/>
<gene>
    <name evidence="1" type="ORF">Bca52824_022995</name>
</gene>
<dbReference type="AlphaFoldDB" id="A0A8X8AU13"/>
<comment type="caution">
    <text evidence="1">The sequence shown here is derived from an EMBL/GenBank/DDBJ whole genome shotgun (WGS) entry which is preliminary data.</text>
</comment>
<name>A0A8X8AU13_BRACI</name>
<evidence type="ECO:0000313" key="2">
    <source>
        <dbReference type="Proteomes" id="UP000886595"/>
    </source>
</evidence>
<dbReference type="EMBL" id="JAAMPC010000005">
    <property type="protein sequence ID" value="KAG2311438.1"/>
    <property type="molecule type" value="Genomic_DNA"/>
</dbReference>
<protein>
    <submittedName>
        <fullName evidence="1">Uncharacterized protein</fullName>
    </submittedName>
</protein>
<reference evidence="1 2" key="1">
    <citation type="submission" date="2020-02" db="EMBL/GenBank/DDBJ databases">
        <authorList>
            <person name="Ma Q."/>
            <person name="Huang Y."/>
            <person name="Song X."/>
            <person name="Pei D."/>
        </authorList>
    </citation>
    <scope>NUCLEOTIDE SEQUENCE [LARGE SCALE GENOMIC DNA]</scope>
    <source>
        <strain evidence="1">Sxm20200214</strain>
        <tissue evidence="1">Leaf</tissue>
    </source>
</reference>
<proteinExistence type="predicted"/>
<evidence type="ECO:0000313" key="1">
    <source>
        <dbReference type="EMBL" id="KAG2311438.1"/>
    </source>
</evidence>
<organism evidence="1 2">
    <name type="scientific">Brassica carinata</name>
    <name type="common">Ethiopian mustard</name>
    <name type="synonym">Abyssinian cabbage</name>
    <dbReference type="NCBI Taxonomy" id="52824"/>
    <lineage>
        <taxon>Eukaryota</taxon>
        <taxon>Viridiplantae</taxon>
        <taxon>Streptophyta</taxon>
        <taxon>Embryophyta</taxon>
        <taxon>Tracheophyta</taxon>
        <taxon>Spermatophyta</taxon>
        <taxon>Magnoliopsida</taxon>
        <taxon>eudicotyledons</taxon>
        <taxon>Gunneridae</taxon>
        <taxon>Pentapetalae</taxon>
        <taxon>rosids</taxon>
        <taxon>malvids</taxon>
        <taxon>Brassicales</taxon>
        <taxon>Brassicaceae</taxon>
        <taxon>Brassiceae</taxon>
        <taxon>Brassica</taxon>
    </lineage>
</organism>
<dbReference type="Proteomes" id="UP000886595">
    <property type="component" value="Unassembled WGS sequence"/>
</dbReference>
<keyword evidence="2" id="KW-1185">Reference proteome</keyword>
<accession>A0A8X8AU13</accession>